<sequence>MFIRKNKGLAAVEFLITLPLLVLVLTIIVEFGTAYIRYNTLSKSVQNAVRYAVRDVYGTATPYAIANINLVKNMVVYGKKNKEDDDLPILNSFAISDVSVSYDNEDADDKYVVVTANYTYQPIFRYLYFGTLSDLTMSSSAVMRTKP</sequence>
<organism evidence="3 4">
    <name type="scientific">Vibrio ziniensis</name>
    <dbReference type="NCBI Taxonomy" id="2711221"/>
    <lineage>
        <taxon>Bacteria</taxon>
        <taxon>Pseudomonadati</taxon>
        <taxon>Pseudomonadota</taxon>
        <taxon>Gammaproteobacteria</taxon>
        <taxon>Vibrionales</taxon>
        <taxon>Vibrionaceae</taxon>
        <taxon>Vibrio</taxon>
    </lineage>
</organism>
<evidence type="ECO:0000259" key="2">
    <source>
        <dbReference type="Pfam" id="PF07811"/>
    </source>
</evidence>
<dbReference type="Proteomes" id="UP000503003">
    <property type="component" value="Chromosome 1"/>
</dbReference>
<dbReference type="RefSeq" id="WP_165310385.1">
    <property type="nucleotide sequence ID" value="NZ_CP049331.1"/>
</dbReference>
<name>A0A6G7CG08_9VIBR</name>
<dbReference type="InterPro" id="IPR012495">
    <property type="entry name" value="TadE-like_dom"/>
</dbReference>
<keyword evidence="4" id="KW-1185">Reference proteome</keyword>
<keyword evidence="1" id="KW-0812">Transmembrane</keyword>
<dbReference type="Pfam" id="PF07811">
    <property type="entry name" value="TadE"/>
    <property type="match status" value="1"/>
</dbReference>
<dbReference type="KEGG" id="vzi:G5S32_02795"/>
<feature type="transmembrane region" description="Helical" evidence="1">
    <location>
        <begin position="12"/>
        <end position="36"/>
    </location>
</feature>
<evidence type="ECO:0000256" key="1">
    <source>
        <dbReference type="SAM" id="Phobius"/>
    </source>
</evidence>
<accession>A0A6G7CG08</accession>
<proteinExistence type="predicted"/>
<feature type="domain" description="TadE-like" evidence="2">
    <location>
        <begin position="8"/>
        <end position="50"/>
    </location>
</feature>
<protein>
    <submittedName>
        <fullName evidence="3">Pilus assembly protein</fullName>
    </submittedName>
</protein>
<dbReference type="AlphaFoldDB" id="A0A6G7CG08"/>
<keyword evidence="1" id="KW-0472">Membrane</keyword>
<dbReference type="EMBL" id="CP049331">
    <property type="protein sequence ID" value="QIH40976.1"/>
    <property type="molecule type" value="Genomic_DNA"/>
</dbReference>
<reference evidence="3 4" key="1">
    <citation type="submission" date="2020-02" db="EMBL/GenBank/DDBJ databases">
        <title>A complete genome of a marine bacterium Vibrio sp. ZWAL4003 isolated from the mangrove sediment with the ability to degrade polysaccharides.</title>
        <authorList>
            <person name="Wu J."/>
            <person name="Qu W."/>
            <person name="Zeng R."/>
        </authorList>
    </citation>
    <scope>NUCLEOTIDE SEQUENCE [LARGE SCALE GENOMIC DNA]</scope>
    <source>
        <strain evidence="3 4">ZWAL4003</strain>
    </source>
</reference>
<gene>
    <name evidence="3" type="ORF">G5S32_02795</name>
</gene>
<evidence type="ECO:0000313" key="3">
    <source>
        <dbReference type="EMBL" id="QIH40976.1"/>
    </source>
</evidence>
<evidence type="ECO:0000313" key="4">
    <source>
        <dbReference type="Proteomes" id="UP000503003"/>
    </source>
</evidence>
<keyword evidence="1" id="KW-1133">Transmembrane helix</keyword>